<organism evidence="1">
    <name type="scientific">Neobacillus citreus</name>
    <dbReference type="NCBI Taxonomy" id="2833578"/>
    <lineage>
        <taxon>Bacteria</taxon>
        <taxon>Bacillati</taxon>
        <taxon>Bacillota</taxon>
        <taxon>Bacilli</taxon>
        <taxon>Bacillales</taxon>
        <taxon>Bacillaceae</taxon>
        <taxon>Neobacillus</taxon>
    </lineage>
</organism>
<accession>A0A942T0I7</accession>
<gene>
    <name evidence="1" type="ORF">KHB02_20235</name>
</gene>
<name>A0A942T0I7_9BACI</name>
<dbReference type="EMBL" id="JAGYPE010000003">
    <property type="protein sequence ID" value="MBS4183724.1"/>
    <property type="molecule type" value="Genomic_DNA"/>
</dbReference>
<dbReference type="AlphaFoldDB" id="A0A942T0I7"/>
<comment type="caution">
    <text evidence="1">The sequence shown here is derived from an EMBL/GenBank/DDBJ whole genome shotgun (WGS) entry which is preliminary data.</text>
</comment>
<proteinExistence type="predicted"/>
<evidence type="ECO:0000313" key="1">
    <source>
        <dbReference type="EMBL" id="MBS4183724.1"/>
    </source>
</evidence>
<reference evidence="1" key="1">
    <citation type="submission" date="2021-05" db="EMBL/GenBank/DDBJ databases">
        <title>Novel Bacillus species.</title>
        <authorList>
            <person name="Liu G."/>
        </authorList>
    </citation>
    <scope>NUCLEOTIDE SEQUENCE</scope>
    <source>
        <strain evidence="1">FJAT-50051</strain>
    </source>
</reference>
<protein>
    <submittedName>
        <fullName evidence="1">Uncharacterized protein</fullName>
    </submittedName>
</protein>
<sequence length="99" mass="10293">MIAVDVPTLPRVGLLPTLRLRALPTTLDAAAAVAVAYTDDVRTDSGATRAEVAEIAMRALLHSAGPAQACPSPLAFADLRALMAHEPSADDHLRAALAR</sequence>